<dbReference type="EMBL" id="VEPZ02001416">
    <property type="protein sequence ID" value="KAE8674610.1"/>
    <property type="molecule type" value="Genomic_DNA"/>
</dbReference>
<organism evidence="4 5">
    <name type="scientific">Hibiscus syriacus</name>
    <name type="common">Rose of Sharon</name>
    <dbReference type="NCBI Taxonomy" id="106335"/>
    <lineage>
        <taxon>Eukaryota</taxon>
        <taxon>Viridiplantae</taxon>
        <taxon>Streptophyta</taxon>
        <taxon>Embryophyta</taxon>
        <taxon>Tracheophyta</taxon>
        <taxon>Spermatophyta</taxon>
        <taxon>Magnoliopsida</taxon>
        <taxon>eudicotyledons</taxon>
        <taxon>Gunneridae</taxon>
        <taxon>Pentapetalae</taxon>
        <taxon>rosids</taxon>
        <taxon>malvids</taxon>
        <taxon>Malvales</taxon>
        <taxon>Malvaceae</taxon>
        <taxon>Malvoideae</taxon>
        <taxon>Hibiscus</taxon>
    </lineage>
</organism>
<accession>A0A6A2XX39</accession>
<keyword evidence="2" id="KW-0732">Signal</keyword>
<dbReference type="InterPro" id="IPR041469">
    <property type="entry name" value="Subtilisin-like_FN3"/>
</dbReference>
<dbReference type="Proteomes" id="UP000436088">
    <property type="component" value="Unassembled WGS sequence"/>
</dbReference>
<name>A0A6A2XX39_HIBSY</name>
<evidence type="ECO:0000256" key="1">
    <source>
        <dbReference type="ARBA" id="ARBA00011073"/>
    </source>
</evidence>
<dbReference type="Gene3D" id="2.60.40.2310">
    <property type="match status" value="1"/>
</dbReference>
<protein>
    <recommendedName>
        <fullName evidence="3">Subtilisin-like protease fibronectin type-III domain-containing protein</fullName>
    </recommendedName>
</protein>
<keyword evidence="5" id="KW-1185">Reference proteome</keyword>
<evidence type="ECO:0000313" key="5">
    <source>
        <dbReference type="Proteomes" id="UP000436088"/>
    </source>
</evidence>
<comment type="similarity">
    <text evidence="1">Belongs to the peptidase S8 family.</text>
</comment>
<dbReference type="AntiFam" id="ANF00010">
    <property type="entry name" value="tRNA translation"/>
</dbReference>
<feature type="domain" description="Subtilisin-like protease fibronectin type-III" evidence="3">
    <location>
        <begin position="189"/>
        <end position="260"/>
    </location>
</feature>
<gene>
    <name evidence="4" type="ORF">F3Y22_tig00111743pilonHSYRG00058</name>
</gene>
<reference evidence="4" key="1">
    <citation type="submission" date="2019-09" db="EMBL/GenBank/DDBJ databases">
        <title>Draft genome information of white flower Hibiscus syriacus.</title>
        <authorList>
            <person name="Kim Y.-M."/>
        </authorList>
    </citation>
    <scope>NUCLEOTIDE SEQUENCE [LARGE SCALE GENOMIC DNA]</scope>
    <source>
        <strain evidence="4">YM2019G1</strain>
    </source>
</reference>
<sequence length="262" mass="28270">MAPNIVFPNQFRSKPERCYHSPLLFSPTAGVGSNRSTTPTSVVNARAVTRSHPYVGPFLVQGVFQNRIDPTRPVLTRLVRNDRPAQLVEHKALNLGVVGSSPTEVSHGSCSQPGVGEKGTAATPYDFGAGEVSRTGPLEPGLVYETTAVDYLNFLCYHGYNITTIKNIAKTIPDGFTCPEESSIDLVSNINYPSIAISNFNENLGRKVNRTLTNVVGDGKSVYTVSIDAPADLDAQVIPDKLQFTKNGDKSSYQVSISATNH</sequence>
<dbReference type="InterPro" id="IPR045051">
    <property type="entry name" value="SBT"/>
</dbReference>
<evidence type="ECO:0000256" key="2">
    <source>
        <dbReference type="ARBA" id="ARBA00022729"/>
    </source>
</evidence>
<evidence type="ECO:0000313" key="4">
    <source>
        <dbReference type="EMBL" id="KAE8674610.1"/>
    </source>
</evidence>
<dbReference type="AlphaFoldDB" id="A0A6A2XX39"/>
<dbReference type="PANTHER" id="PTHR10795">
    <property type="entry name" value="PROPROTEIN CONVERTASE SUBTILISIN/KEXIN"/>
    <property type="match status" value="1"/>
</dbReference>
<dbReference type="Pfam" id="PF17766">
    <property type="entry name" value="fn3_6"/>
    <property type="match status" value="1"/>
</dbReference>
<proteinExistence type="inferred from homology"/>
<evidence type="ECO:0000259" key="3">
    <source>
        <dbReference type="Pfam" id="PF17766"/>
    </source>
</evidence>
<comment type="caution">
    <text evidence="4">The sequence shown here is derived from an EMBL/GenBank/DDBJ whole genome shotgun (WGS) entry which is preliminary data.</text>
</comment>